<feature type="signal peptide" evidence="1">
    <location>
        <begin position="1"/>
        <end position="27"/>
    </location>
</feature>
<dbReference type="AlphaFoldDB" id="A0A975LBN7"/>
<evidence type="ECO:0000313" key="3">
    <source>
        <dbReference type="Proteomes" id="UP000682416"/>
    </source>
</evidence>
<dbReference type="EMBL" id="CP074402">
    <property type="protein sequence ID" value="QVJ02640.1"/>
    <property type="molecule type" value="Genomic_DNA"/>
</dbReference>
<dbReference type="Proteomes" id="UP000682416">
    <property type="component" value="Chromosome"/>
</dbReference>
<protein>
    <submittedName>
        <fullName evidence="2">Uncharacterized protein</fullName>
    </submittedName>
</protein>
<evidence type="ECO:0000256" key="1">
    <source>
        <dbReference type="SAM" id="SignalP"/>
    </source>
</evidence>
<keyword evidence="3" id="KW-1185">Reference proteome</keyword>
<organism evidence="2 3">
    <name type="scientific">Nocardiopsis eucommiae</name>
    <dbReference type="NCBI Taxonomy" id="2831970"/>
    <lineage>
        <taxon>Bacteria</taxon>
        <taxon>Bacillati</taxon>
        <taxon>Actinomycetota</taxon>
        <taxon>Actinomycetes</taxon>
        <taxon>Streptosporangiales</taxon>
        <taxon>Nocardiopsidaceae</taxon>
        <taxon>Nocardiopsis</taxon>
    </lineage>
</organism>
<gene>
    <name evidence="2" type="ORF">KGD82_09875</name>
</gene>
<proteinExistence type="predicted"/>
<sequence>MRIAAKLALTAFFSASLLGLGAGAASAESSSVYHQCVQEQQQLGLLNLNLDLLNQCIAQNSHNK</sequence>
<dbReference type="RefSeq" id="WP_017545115.1">
    <property type="nucleotide sequence ID" value="NZ_CBDRIY010000010.1"/>
</dbReference>
<evidence type="ECO:0000313" key="2">
    <source>
        <dbReference type="EMBL" id="QVJ02640.1"/>
    </source>
</evidence>
<reference evidence="2" key="1">
    <citation type="submission" date="2021-05" db="EMBL/GenBank/DDBJ databases">
        <authorList>
            <person name="Kaiqin L."/>
            <person name="Jian G."/>
        </authorList>
    </citation>
    <scope>NUCLEOTIDE SEQUENCE</scope>
    <source>
        <strain evidence="2">HDS5</strain>
    </source>
</reference>
<keyword evidence="1" id="KW-0732">Signal</keyword>
<feature type="chain" id="PRO_5039240115" evidence="1">
    <location>
        <begin position="28"/>
        <end position="64"/>
    </location>
</feature>
<name>A0A975LBN7_9ACTN</name>
<dbReference type="KEGG" id="nec:KGD82_09875"/>
<accession>A0A975LBN7</accession>